<comment type="similarity">
    <text evidence="2">Belongs to the UPF0324 family.</text>
</comment>
<feature type="transmembrane region" description="Helical" evidence="7">
    <location>
        <begin position="91"/>
        <end position="109"/>
    </location>
</feature>
<feature type="transmembrane region" description="Helical" evidence="7">
    <location>
        <begin position="173"/>
        <end position="195"/>
    </location>
</feature>
<dbReference type="Proteomes" id="UP001317322">
    <property type="component" value="Chromosome"/>
</dbReference>
<protein>
    <submittedName>
        <fullName evidence="8">Sulfate exporter family transporter</fullName>
    </submittedName>
</protein>
<feature type="transmembrane region" description="Helical" evidence="7">
    <location>
        <begin position="147"/>
        <end position="167"/>
    </location>
</feature>
<keyword evidence="5 7" id="KW-1133">Transmembrane helix</keyword>
<evidence type="ECO:0000256" key="3">
    <source>
        <dbReference type="ARBA" id="ARBA00022475"/>
    </source>
</evidence>
<feature type="transmembrane region" description="Helical" evidence="7">
    <location>
        <begin position="336"/>
        <end position="357"/>
    </location>
</feature>
<evidence type="ECO:0000313" key="8">
    <source>
        <dbReference type="EMBL" id="UUI65248.1"/>
    </source>
</evidence>
<sequence length="360" mass="36078">MRADGPPEPGDGPVVPGVARRRGAPWRRQVPGAAVALGLGAAGAGLGAQLPVLGGAVIALALGVAVREVLARGPVRWARALEPGAGTCSKVALQAAVVLLGFGLSLGQAAQAGRAALPVMLTTLTVVLVVARLLGRRLGLDDDTRTLIGVGTGICGASAIAATSAVIRARRTSITTAMATIFTFNVLGAVTFPLLGEAMGLSQVGFGTWAGTAVNDTSSVVAAATAYGAVALETAVVVKLTRTLAIVPVTLALAVRQARRDRAADAPTGRTPWTRLVPPFLVLFVVASAVTTAGWFPAAWEDGTDTAARALTAVALAGVGLLTPVDALRRAGWRPLALGGALSLAVALTSLGVQALTGLL</sequence>
<comment type="subcellular location">
    <subcellularLocation>
        <location evidence="1">Cell membrane</location>
        <topology evidence="1">Multi-pass membrane protein</topology>
    </subcellularLocation>
</comment>
<feature type="transmembrane region" description="Helical" evidence="7">
    <location>
        <begin position="306"/>
        <end position="324"/>
    </location>
</feature>
<name>A0ABY5K5A9_9CELL</name>
<keyword evidence="6 7" id="KW-0472">Membrane</keyword>
<feature type="transmembrane region" description="Helical" evidence="7">
    <location>
        <begin position="115"/>
        <end position="135"/>
    </location>
</feature>
<keyword evidence="4 7" id="KW-0812">Transmembrane</keyword>
<gene>
    <name evidence="8" type="ORF">NP075_00430</name>
</gene>
<dbReference type="EMBL" id="CP101989">
    <property type="protein sequence ID" value="UUI65248.1"/>
    <property type="molecule type" value="Genomic_DNA"/>
</dbReference>
<keyword evidence="9" id="KW-1185">Reference proteome</keyword>
<evidence type="ECO:0000256" key="7">
    <source>
        <dbReference type="SAM" id="Phobius"/>
    </source>
</evidence>
<evidence type="ECO:0000313" key="9">
    <source>
        <dbReference type="Proteomes" id="UP001317322"/>
    </source>
</evidence>
<keyword evidence="3" id="KW-1003">Cell membrane</keyword>
<dbReference type="PANTHER" id="PTHR30106">
    <property type="entry name" value="INNER MEMBRANE PROTEIN YEIH-RELATED"/>
    <property type="match status" value="1"/>
</dbReference>
<dbReference type="Pfam" id="PF03601">
    <property type="entry name" value="Cons_hypoth698"/>
    <property type="match status" value="1"/>
</dbReference>
<accession>A0ABY5K5A9</accession>
<evidence type="ECO:0000256" key="4">
    <source>
        <dbReference type="ARBA" id="ARBA00022692"/>
    </source>
</evidence>
<reference evidence="8 9" key="1">
    <citation type="submission" date="2022-07" db="EMBL/GenBank/DDBJ databases">
        <title>Novel species in genus cellulomonas.</title>
        <authorList>
            <person name="Ye L."/>
        </authorList>
    </citation>
    <scope>NUCLEOTIDE SEQUENCE [LARGE SCALE GENOMIC DNA]</scope>
    <source>
        <strain evidence="9">zg-Y908</strain>
    </source>
</reference>
<dbReference type="InterPro" id="IPR018383">
    <property type="entry name" value="UPF0324_pro"/>
</dbReference>
<proteinExistence type="inferred from homology"/>
<evidence type="ECO:0000256" key="1">
    <source>
        <dbReference type="ARBA" id="ARBA00004651"/>
    </source>
</evidence>
<dbReference type="PANTHER" id="PTHR30106:SF1">
    <property type="entry name" value="UPF0324 MEMBRANE PROTEIN FN0533"/>
    <property type="match status" value="1"/>
</dbReference>
<evidence type="ECO:0000256" key="5">
    <source>
        <dbReference type="ARBA" id="ARBA00022989"/>
    </source>
</evidence>
<organism evidence="8 9">
    <name type="scientific">Cellulomonas wangsupingiae</name>
    <dbReference type="NCBI Taxonomy" id="2968085"/>
    <lineage>
        <taxon>Bacteria</taxon>
        <taxon>Bacillati</taxon>
        <taxon>Actinomycetota</taxon>
        <taxon>Actinomycetes</taxon>
        <taxon>Micrococcales</taxon>
        <taxon>Cellulomonadaceae</taxon>
        <taxon>Cellulomonas</taxon>
    </lineage>
</organism>
<evidence type="ECO:0000256" key="6">
    <source>
        <dbReference type="ARBA" id="ARBA00023136"/>
    </source>
</evidence>
<dbReference type="RefSeq" id="WP_256791348.1">
    <property type="nucleotide sequence ID" value="NZ_CP101989.1"/>
</dbReference>
<feature type="transmembrane region" description="Helical" evidence="7">
    <location>
        <begin position="276"/>
        <end position="300"/>
    </location>
</feature>
<evidence type="ECO:0000256" key="2">
    <source>
        <dbReference type="ARBA" id="ARBA00007977"/>
    </source>
</evidence>
<feature type="transmembrane region" description="Helical" evidence="7">
    <location>
        <begin position="52"/>
        <end position="70"/>
    </location>
</feature>